<dbReference type="PANTHER" id="PTHR33337">
    <property type="entry name" value="GFA DOMAIN-CONTAINING PROTEIN"/>
    <property type="match status" value="1"/>
</dbReference>
<dbReference type="InterPro" id="IPR006913">
    <property type="entry name" value="CENP-V/GFA"/>
</dbReference>
<feature type="domain" description="CENP-V/GFA" evidence="5">
    <location>
        <begin position="5"/>
        <end position="121"/>
    </location>
</feature>
<dbReference type="EMBL" id="JAWIIJ010000025">
    <property type="protein sequence ID" value="MDV2081087.1"/>
    <property type="molecule type" value="Genomic_DNA"/>
</dbReference>
<keyword evidence="4" id="KW-0456">Lyase</keyword>
<dbReference type="InterPro" id="IPR011057">
    <property type="entry name" value="Mss4-like_sf"/>
</dbReference>
<evidence type="ECO:0000256" key="2">
    <source>
        <dbReference type="ARBA" id="ARBA00022723"/>
    </source>
</evidence>
<dbReference type="PROSITE" id="PS51891">
    <property type="entry name" value="CENP_V_GFA"/>
    <property type="match status" value="1"/>
</dbReference>
<evidence type="ECO:0000313" key="6">
    <source>
        <dbReference type="EMBL" id="MDV2081087.1"/>
    </source>
</evidence>
<keyword evidence="2" id="KW-0479">Metal-binding</keyword>
<organism evidence="6 7">
    <name type="scientific">Marinobacter xestospongiae</name>
    <dbReference type="NCBI Taxonomy" id="994319"/>
    <lineage>
        <taxon>Bacteria</taxon>
        <taxon>Pseudomonadati</taxon>
        <taxon>Pseudomonadota</taxon>
        <taxon>Gammaproteobacteria</taxon>
        <taxon>Pseudomonadales</taxon>
        <taxon>Marinobacteraceae</taxon>
        <taxon>Marinobacter</taxon>
    </lineage>
</organism>
<name>A0ABU3W3I3_9GAMM</name>
<protein>
    <submittedName>
        <fullName evidence="6">GFA family protein</fullName>
    </submittedName>
</protein>
<keyword evidence="3" id="KW-0862">Zinc</keyword>
<reference evidence="6 7" key="1">
    <citation type="submission" date="2023-10" db="EMBL/GenBank/DDBJ databases">
        <title>Characteristics and mechanism of a salt-tolerant marine origin heterotrophic nitrifying- aerobic denitrifying bacteria Marinobacter xestospongiae HN1.</title>
        <authorList>
            <person name="Qi R."/>
        </authorList>
    </citation>
    <scope>NUCLEOTIDE SEQUENCE [LARGE SCALE GENOMIC DNA]</scope>
    <source>
        <strain evidence="6 7">HN1</strain>
    </source>
</reference>
<keyword evidence="7" id="KW-1185">Reference proteome</keyword>
<sequence length="135" mass="14709">MTTKHQGACLCGDVRFELEGDFQSFYLCYCQWCQKDTGSAHAANLFAAAAVLTWVSGRDRVRTYRHASTRHARSFCQNCGSAVPTVAGEPGLVVVPAGCLDGAVPIAPTARLFVSRRPEWCQQLEAVRGFDALPE</sequence>
<evidence type="ECO:0000313" key="7">
    <source>
        <dbReference type="Proteomes" id="UP001269819"/>
    </source>
</evidence>
<accession>A0ABU3W3I3</accession>
<evidence type="ECO:0000256" key="3">
    <source>
        <dbReference type="ARBA" id="ARBA00022833"/>
    </source>
</evidence>
<evidence type="ECO:0000256" key="4">
    <source>
        <dbReference type="ARBA" id="ARBA00023239"/>
    </source>
</evidence>
<dbReference type="PANTHER" id="PTHR33337:SF40">
    <property type="entry name" value="CENP-V_GFA DOMAIN-CONTAINING PROTEIN-RELATED"/>
    <property type="match status" value="1"/>
</dbReference>
<dbReference type="Pfam" id="PF04828">
    <property type="entry name" value="GFA"/>
    <property type="match status" value="1"/>
</dbReference>
<comment type="caution">
    <text evidence="6">The sequence shown here is derived from an EMBL/GenBank/DDBJ whole genome shotgun (WGS) entry which is preliminary data.</text>
</comment>
<gene>
    <name evidence="6" type="ORF">RYS15_20545</name>
</gene>
<evidence type="ECO:0000259" key="5">
    <source>
        <dbReference type="PROSITE" id="PS51891"/>
    </source>
</evidence>
<evidence type="ECO:0000256" key="1">
    <source>
        <dbReference type="ARBA" id="ARBA00005495"/>
    </source>
</evidence>
<dbReference type="SUPFAM" id="SSF51316">
    <property type="entry name" value="Mss4-like"/>
    <property type="match status" value="1"/>
</dbReference>
<proteinExistence type="inferred from homology"/>
<dbReference type="Proteomes" id="UP001269819">
    <property type="component" value="Unassembled WGS sequence"/>
</dbReference>
<dbReference type="Gene3D" id="3.90.1590.10">
    <property type="entry name" value="glutathione-dependent formaldehyde- activating enzyme (gfa)"/>
    <property type="match status" value="1"/>
</dbReference>
<comment type="similarity">
    <text evidence="1">Belongs to the Gfa family.</text>
</comment>
<dbReference type="RefSeq" id="WP_316975381.1">
    <property type="nucleotide sequence ID" value="NZ_JAWIIJ010000025.1"/>
</dbReference>